<dbReference type="OrthoDB" id="4719935at2"/>
<keyword evidence="3" id="KW-1185">Reference proteome</keyword>
<dbReference type="STRING" id="418495.SAMN05216215_105027"/>
<feature type="transmembrane region" description="Helical" evidence="1">
    <location>
        <begin position="166"/>
        <end position="189"/>
    </location>
</feature>
<keyword evidence="1" id="KW-0472">Membrane</keyword>
<dbReference type="Proteomes" id="UP000199529">
    <property type="component" value="Unassembled WGS sequence"/>
</dbReference>
<accession>A0A1H3QW32</accession>
<evidence type="ECO:0000313" key="3">
    <source>
        <dbReference type="Proteomes" id="UP000199529"/>
    </source>
</evidence>
<name>A0A1H3QW32_9PSEU</name>
<gene>
    <name evidence="2" type="ORF">SAMN05216215_105027</name>
</gene>
<evidence type="ECO:0000313" key="2">
    <source>
        <dbReference type="EMBL" id="SDZ17802.1"/>
    </source>
</evidence>
<organism evidence="2 3">
    <name type="scientific">Saccharopolyspora shandongensis</name>
    <dbReference type="NCBI Taxonomy" id="418495"/>
    <lineage>
        <taxon>Bacteria</taxon>
        <taxon>Bacillati</taxon>
        <taxon>Actinomycetota</taxon>
        <taxon>Actinomycetes</taxon>
        <taxon>Pseudonocardiales</taxon>
        <taxon>Pseudonocardiaceae</taxon>
        <taxon>Saccharopolyspora</taxon>
    </lineage>
</organism>
<feature type="transmembrane region" description="Helical" evidence="1">
    <location>
        <begin position="51"/>
        <end position="77"/>
    </location>
</feature>
<feature type="transmembrane region" description="Helical" evidence="1">
    <location>
        <begin position="12"/>
        <end position="31"/>
    </location>
</feature>
<keyword evidence="1" id="KW-0812">Transmembrane</keyword>
<evidence type="ECO:0008006" key="4">
    <source>
        <dbReference type="Google" id="ProtNLM"/>
    </source>
</evidence>
<sequence length="234" mass="23461">MNEGHEMRWGGLAGLGALVLSIIAGILLAGAPRITESADTIAGYLLAARGVVLTAVLLYAAAIALFLWFGATLATAFRLADDRSDAPAVVLAGFALTSTIGFFGAAVFGGAVFAMTSRPALLVFAAAPYTVVTVAATVAGIALAIPLTATAVAIARTGVFPQWAAWFSGFVAVISVLSAITILSAGGVLVPGAALTTYIPGGLTALWVLAMSGLLVREHLPTISVQKGPAVGPA</sequence>
<feature type="transmembrane region" description="Helical" evidence="1">
    <location>
        <begin position="89"/>
        <end position="115"/>
    </location>
</feature>
<reference evidence="3" key="1">
    <citation type="submission" date="2016-10" db="EMBL/GenBank/DDBJ databases">
        <authorList>
            <person name="Varghese N."/>
            <person name="Submissions S."/>
        </authorList>
    </citation>
    <scope>NUCLEOTIDE SEQUENCE [LARGE SCALE GENOMIC DNA]</scope>
    <source>
        <strain evidence="3">CGMCC 4.3530</strain>
    </source>
</reference>
<feature type="transmembrane region" description="Helical" evidence="1">
    <location>
        <begin position="195"/>
        <end position="216"/>
    </location>
</feature>
<dbReference type="EMBL" id="FNOK01000050">
    <property type="protein sequence ID" value="SDZ17802.1"/>
    <property type="molecule type" value="Genomic_DNA"/>
</dbReference>
<protein>
    <recommendedName>
        <fullName evidence="4">DUF4386 family protein</fullName>
    </recommendedName>
</protein>
<evidence type="ECO:0000256" key="1">
    <source>
        <dbReference type="SAM" id="Phobius"/>
    </source>
</evidence>
<feature type="transmembrane region" description="Helical" evidence="1">
    <location>
        <begin position="121"/>
        <end position="154"/>
    </location>
</feature>
<dbReference type="AlphaFoldDB" id="A0A1H3QW32"/>
<keyword evidence="1" id="KW-1133">Transmembrane helix</keyword>
<dbReference type="RefSeq" id="WP_093274813.1">
    <property type="nucleotide sequence ID" value="NZ_FNOK01000050.1"/>
</dbReference>
<proteinExistence type="predicted"/>